<keyword evidence="3" id="KW-1185">Reference proteome</keyword>
<dbReference type="RefSeq" id="WP_220302397.1">
    <property type="nucleotide sequence ID" value="NZ_JAEUAW010000025.1"/>
</dbReference>
<dbReference type="EMBL" id="JAEUAW010000025">
    <property type="protein sequence ID" value="MBW9095717.1"/>
    <property type="molecule type" value="Genomic_DNA"/>
</dbReference>
<dbReference type="Proteomes" id="UP001196843">
    <property type="component" value="Unassembled WGS sequence"/>
</dbReference>
<dbReference type="Pfam" id="PF00903">
    <property type="entry name" value="Glyoxalase"/>
    <property type="match status" value="1"/>
</dbReference>
<dbReference type="PROSITE" id="PS51819">
    <property type="entry name" value="VOC"/>
    <property type="match status" value="1"/>
</dbReference>
<dbReference type="InterPro" id="IPR004360">
    <property type="entry name" value="Glyas_Fos-R_dOase_dom"/>
</dbReference>
<dbReference type="CDD" id="cd06587">
    <property type="entry name" value="VOC"/>
    <property type="match status" value="1"/>
</dbReference>
<sequence>MFTTKQAYSSFAVPDVEEAVAFYRDTLGLDVTVWEEMGGGFTFKLPAGGSVFVYPKEDHEPAVFTILNFGVDDIDAAVDDLNARGVVTKIYTDPDFGTDEKGISRGFMGGPDMAWFRDPAGNVISVGVMTPQMLGE</sequence>
<proteinExistence type="predicted"/>
<dbReference type="SUPFAM" id="SSF54593">
    <property type="entry name" value="Glyoxalase/Bleomycin resistance protein/Dihydroxybiphenyl dioxygenase"/>
    <property type="match status" value="1"/>
</dbReference>
<feature type="domain" description="VOC" evidence="1">
    <location>
        <begin position="5"/>
        <end position="129"/>
    </location>
</feature>
<gene>
    <name evidence="2" type="ORF">JNB62_18715</name>
</gene>
<reference evidence="2 3" key="1">
    <citation type="journal article" date="2021" name="MBio">
        <title>Poor Competitiveness of Bradyrhizobium in Pigeon Pea Root Colonization in Indian Soils.</title>
        <authorList>
            <person name="Chalasani D."/>
            <person name="Basu A."/>
            <person name="Pullabhotla S.V.S.R.N."/>
            <person name="Jorrin B."/>
            <person name="Neal A.L."/>
            <person name="Poole P.S."/>
            <person name="Podile A.R."/>
            <person name="Tkacz A."/>
        </authorList>
    </citation>
    <scope>NUCLEOTIDE SEQUENCE [LARGE SCALE GENOMIC DNA]</scope>
    <source>
        <strain evidence="2 3">HU14</strain>
    </source>
</reference>
<evidence type="ECO:0000313" key="3">
    <source>
        <dbReference type="Proteomes" id="UP001196843"/>
    </source>
</evidence>
<evidence type="ECO:0000313" key="2">
    <source>
        <dbReference type="EMBL" id="MBW9095717.1"/>
    </source>
</evidence>
<dbReference type="InterPro" id="IPR029068">
    <property type="entry name" value="Glyas_Bleomycin-R_OHBP_Dase"/>
</dbReference>
<comment type="caution">
    <text evidence="2">The sequence shown here is derived from an EMBL/GenBank/DDBJ whole genome shotgun (WGS) entry which is preliminary data.</text>
</comment>
<organism evidence="2 3">
    <name type="scientific">Microbacterium jejuense</name>
    <dbReference type="NCBI Taxonomy" id="1263637"/>
    <lineage>
        <taxon>Bacteria</taxon>
        <taxon>Bacillati</taxon>
        <taxon>Actinomycetota</taxon>
        <taxon>Actinomycetes</taxon>
        <taxon>Micrococcales</taxon>
        <taxon>Microbacteriaceae</taxon>
        <taxon>Microbacterium</taxon>
    </lineage>
</organism>
<accession>A0ABS7HRW9</accession>
<evidence type="ECO:0000259" key="1">
    <source>
        <dbReference type="PROSITE" id="PS51819"/>
    </source>
</evidence>
<dbReference type="Gene3D" id="3.10.180.10">
    <property type="entry name" value="2,3-Dihydroxybiphenyl 1,2-Dioxygenase, domain 1"/>
    <property type="match status" value="1"/>
</dbReference>
<name>A0ABS7HRW9_9MICO</name>
<protein>
    <submittedName>
        <fullName evidence="2">VOC family protein</fullName>
    </submittedName>
</protein>
<dbReference type="InterPro" id="IPR037523">
    <property type="entry name" value="VOC_core"/>
</dbReference>